<name>A0A1H6HT68_9EURY</name>
<dbReference type="AlphaFoldDB" id="A0A1H6HT68"/>
<dbReference type="GO" id="GO:0005829">
    <property type="term" value="C:cytosol"/>
    <property type="evidence" value="ECO:0007669"/>
    <property type="project" value="TreeGrafter"/>
</dbReference>
<keyword evidence="4" id="KW-1185">Reference proteome</keyword>
<dbReference type="InterPro" id="IPR027417">
    <property type="entry name" value="P-loop_NTPase"/>
</dbReference>
<dbReference type="Proteomes" id="UP000199215">
    <property type="component" value="Unassembled WGS sequence"/>
</dbReference>
<dbReference type="STRING" id="1267564.SAMN05192561_101172"/>
<dbReference type="GO" id="GO:0009898">
    <property type="term" value="C:cytoplasmic side of plasma membrane"/>
    <property type="evidence" value="ECO:0007669"/>
    <property type="project" value="TreeGrafter"/>
</dbReference>
<evidence type="ECO:0000313" key="3">
    <source>
        <dbReference type="EMBL" id="SEH37344.1"/>
    </source>
</evidence>
<feature type="compositionally biased region" description="Low complexity" evidence="1">
    <location>
        <begin position="257"/>
        <end position="268"/>
    </location>
</feature>
<protein>
    <submittedName>
        <fullName evidence="3">Septum site-determining protein MinD</fullName>
    </submittedName>
</protein>
<dbReference type="Pfam" id="PF01656">
    <property type="entry name" value="CbiA"/>
    <property type="match status" value="1"/>
</dbReference>
<feature type="compositionally biased region" description="Acidic residues" evidence="1">
    <location>
        <begin position="342"/>
        <end position="371"/>
    </location>
</feature>
<proteinExistence type="predicted"/>
<evidence type="ECO:0000259" key="2">
    <source>
        <dbReference type="Pfam" id="PF01656"/>
    </source>
</evidence>
<accession>A0A1H6HT68</accession>
<dbReference type="GO" id="GO:0051782">
    <property type="term" value="P:negative regulation of cell division"/>
    <property type="evidence" value="ECO:0007669"/>
    <property type="project" value="TreeGrafter"/>
</dbReference>
<dbReference type="SUPFAM" id="SSF52540">
    <property type="entry name" value="P-loop containing nucleoside triphosphate hydrolases"/>
    <property type="match status" value="1"/>
</dbReference>
<dbReference type="GO" id="GO:0016887">
    <property type="term" value="F:ATP hydrolysis activity"/>
    <property type="evidence" value="ECO:0007669"/>
    <property type="project" value="TreeGrafter"/>
</dbReference>
<feature type="compositionally biased region" description="Basic and acidic residues" evidence="1">
    <location>
        <begin position="299"/>
        <end position="312"/>
    </location>
</feature>
<dbReference type="OrthoDB" id="31168at2157"/>
<feature type="compositionally biased region" description="Basic and acidic residues" evidence="1">
    <location>
        <begin position="411"/>
        <end position="421"/>
    </location>
</feature>
<evidence type="ECO:0000256" key="1">
    <source>
        <dbReference type="SAM" id="MobiDB-lite"/>
    </source>
</evidence>
<dbReference type="PANTHER" id="PTHR43384">
    <property type="entry name" value="SEPTUM SITE-DETERMINING PROTEIN MIND HOMOLOG, CHLOROPLASTIC-RELATED"/>
    <property type="match status" value="1"/>
</dbReference>
<gene>
    <name evidence="3" type="ORF">SAMN05192561_101172</name>
</gene>
<feature type="region of interest" description="Disordered" evidence="1">
    <location>
        <begin position="231"/>
        <end position="480"/>
    </location>
</feature>
<dbReference type="InterPro" id="IPR002586">
    <property type="entry name" value="CobQ/CobB/MinD/ParA_Nub-bd_dom"/>
</dbReference>
<dbReference type="InterPro" id="IPR050625">
    <property type="entry name" value="ParA/MinD_ATPase"/>
</dbReference>
<dbReference type="PANTHER" id="PTHR43384:SF10">
    <property type="entry name" value="ATPASE INVOLVED IN CHROMOSOME PARTITIONING, PARA_MIND FAMILY"/>
    <property type="match status" value="1"/>
</dbReference>
<organism evidence="3 4">
    <name type="scientific">Halopenitus malekzadehii</name>
    <dbReference type="NCBI Taxonomy" id="1267564"/>
    <lineage>
        <taxon>Archaea</taxon>
        <taxon>Methanobacteriati</taxon>
        <taxon>Methanobacteriota</taxon>
        <taxon>Stenosarchaea group</taxon>
        <taxon>Halobacteria</taxon>
        <taxon>Halobacteriales</taxon>
        <taxon>Haloferacaceae</taxon>
        <taxon>Halopenitus</taxon>
    </lineage>
</organism>
<feature type="domain" description="CobQ/CobB/MinD/ParA nucleotide binding" evidence="2">
    <location>
        <begin position="6"/>
        <end position="210"/>
    </location>
</feature>
<reference evidence="3 4" key="1">
    <citation type="submission" date="2016-10" db="EMBL/GenBank/DDBJ databases">
        <authorList>
            <person name="de Groot N.N."/>
        </authorList>
    </citation>
    <scope>NUCLEOTIDE SEQUENCE [LARGE SCALE GENOMIC DNA]</scope>
    <source>
        <strain evidence="3 4">IBRC-M10418</strain>
    </source>
</reference>
<evidence type="ECO:0000313" key="4">
    <source>
        <dbReference type="Proteomes" id="UP000199215"/>
    </source>
</evidence>
<dbReference type="GO" id="GO:0005524">
    <property type="term" value="F:ATP binding"/>
    <property type="evidence" value="ECO:0007669"/>
    <property type="project" value="TreeGrafter"/>
</dbReference>
<dbReference type="EMBL" id="FNWU01000001">
    <property type="protein sequence ID" value="SEH37344.1"/>
    <property type="molecule type" value="Genomic_DNA"/>
</dbReference>
<dbReference type="Gene3D" id="3.40.50.300">
    <property type="entry name" value="P-loop containing nucleotide triphosphate hydrolases"/>
    <property type="match status" value="1"/>
</dbReference>
<dbReference type="RefSeq" id="WP_092812971.1">
    <property type="nucleotide sequence ID" value="NZ_FNWU01000001.1"/>
</dbReference>
<sequence length="480" mass="49552">MATVYAIASAKGGVGKTTTAASIATLLADGSEAVVAIDADLGMANLAGALGITVKGETIHDVLAGRADPEDAAQEGPHGLRVLPGQTDLDAYAEADPARLGDVVDAFDDADYVILDAGAGLSHDSALPLGIADRTLLVSTPEREALRDTAKTGELTDRLGGRVDGAVITRVDPDDPHGHDDLIVSHLDVPIHERIPEDDAVATAVTASEPLVTFAPTAPATRAYRTLTEQLTGVSIPDPEPTESTAVEEMVESAAVGDTSESTTSGETSDPDPGIDADGSTPEPADGSTPDVEMTTGDLTDRDRERGTRDVDADGEIIGQQDPPTIRDAEGDAVDDAPGTDGADEADTVDEPDTVDEADTADEASETDEADTADKVDTADDADDERGRESTVDATADVDTDTDTDVGSVPFRDDDGREPERGANTAAEDGASDTNRVAAHTGGEADVDGSTVNDDRSRSEDGADDDEDDDRGFFGRLFGR</sequence>